<evidence type="ECO:0008006" key="4">
    <source>
        <dbReference type="Google" id="ProtNLM"/>
    </source>
</evidence>
<name>A0AAV9DPM9_ACOCL</name>
<gene>
    <name evidence="2" type="ORF">QJS10_CPB12g00727</name>
</gene>
<feature type="compositionally biased region" description="Low complexity" evidence="1">
    <location>
        <begin position="1"/>
        <end position="14"/>
    </location>
</feature>
<protein>
    <recommendedName>
        <fullName evidence="4">BED-type domain-containing protein</fullName>
    </recommendedName>
</protein>
<accession>A0AAV9DPM9</accession>
<evidence type="ECO:0000256" key="1">
    <source>
        <dbReference type="SAM" id="MobiDB-lite"/>
    </source>
</evidence>
<dbReference type="AlphaFoldDB" id="A0AAV9DPM9"/>
<proteinExistence type="predicted"/>
<reference evidence="2" key="1">
    <citation type="journal article" date="2023" name="Nat. Commun.">
        <title>Diploid and tetraploid genomes of Acorus and the evolution of monocots.</title>
        <authorList>
            <person name="Ma L."/>
            <person name="Liu K.W."/>
            <person name="Li Z."/>
            <person name="Hsiao Y.Y."/>
            <person name="Qi Y."/>
            <person name="Fu T."/>
            <person name="Tang G.D."/>
            <person name="Zhang D."/>
            <person name="Sun W.H."/>
            <person name="Liu D.K."/>
            <person name="Li Y."/>
            <person name="Chen G.Z."/>
            <person name="Liu X.D."/>
            <person name="Liao X.Y."/>
            <person name="Jiang Y.T."/>
            <person name="Yu X."/>
            <person name="Hao Y."/>
            <person name="Huang J."/>
            <person name="Zhao X.W."/>
            <person name="Ke S."/>
            <person name="Chen Y.Y."/>
            <person name="Wu W.L."/>
            <person name="Hsu J.L."/>
            <person name="Lin Y.F."/>
            <person name="Huang M.D."/>
            <person name="Li C.Y."/>
            <person name="Huang L."/>
            <person name="Wang Z.W."/>
            <person name="Zhao X."/>
            <person name="Zhong W.Y."/>
            <person name="Peng D.H."/>
            <person name="Ahmad S."/>
            <person name="Lan S."/>
            <person name="Zhang J.S."/>
            <person name="Tsai W.C."/>
            <person name="Van de Peer Y."/>
            <person name="Liu Z.J."/>
        </authorList>
    </citation>
    <scope>NUCLEOTIDE SEQUENCE</scope>
    <source>
        <strain evidence="2">CP</strain>
    </source>
</reference>
<evidence type="ECO:0000313" key="3">
    <source>
        <dbReference type="Proteomes" id="UP001180020"/>
    </source>
</evidence>
<feature type="region of interest" description="Disordered" evidence="1">
    <location>
        <begin position="1"/>
        <end position="41"/>
    </location>
</feature>
<dbReference type="EMBL" id="JAUJYO010000012">
    <property type="protein sequence ID" value="KAK1302969.1"/>
    <property type="molecule type" value="Genomic_DNA"/>
</dbReference>
<reference evidence="2" key="2">
    <citation type="submission" date="2023-06" db="EMBL/GenBank/DDBJ databases">
        <authorList>
            <person name="Ma L."/>
            <person name="Liu K.-W."/>
            <person name="Li Z."/>
            <person name="Hsiao Y.-Y."/>
            <person name="Qi Y."/>
            <person name="Fu T."/>
            <person name="Tang G."/>
            <person name="Zhang D."/>
            <person name="Sun W.-H."/>
            <person name="Liu D.-K."/>
            <person name="Li Y."/>
            <person name="Chen G.-Z."/>
            <person name="Liu X.-D."/>
            <person name="Liao X.-Y."/>
            <person name="Jiang Y.-T."/>
            <person name="Yu X."/>
            <person name="Hao Y."/>
            <person name="Huang J."/>
            <person name="Zhao X.-W."/>
            <person name="Ke S."/>
            <person name="Chen Y.-Y."/>
            <person name="Wu W.-L."/>
            <person name="Hsu J.-L."/>
            <person name="Lin Y.-F."/>
            <person name="Huang M.-D."/>
            <person name="Li C.-Y."/>
            <person name="Huang L."/>
            <person name="Wang Z.-W."/>
            <person name="Zhao X."/>
            <person name="Zhong W.-Y."/>
            <person name="Peng D.-H."/>
            <person name="Ahmad S."/>
            <person name="Lan S."/>
            <person name="Zhang J.-S."/>
            <person name="Tsai W.-C."/>
            <person name="Van De Peer Y."/>
            <person name="Liu Z.-J."/>
        </authorList>
    </citation>
    <scope>NUCLEOTIDE SEQUENCE</scope>
    <source>
        <strain evidence="2">CP</strain>
        <tissue evidence="2">Leaves</tissue>
    </source>
</reference>
<dbReference type="Proteomes" id="UP001180020">
    <property type="component" value="Unassembled WGS sequence"/>
</dbReference>
<organism evidence="2 3">
    <name type="scientific">Acorus calamus</name>
    <name type="common">Sweet flag</name>
    <dbReference type="NCBI Taxonomy" id="4465"/>
    <lineage>
        <taxon>Eukaryota</taxon>
        <taxon>Viridiplantae</taxon>
        <taxon>Streptophyta</taxon>
        <taxon>Embryophyta</taxon>
        <taxon>Tracheophyta</taxon>
        <taxon>Spermatophyta</taxon>
        <taxon>Magnoliopsida</taxon>
        <taxon>Liliopsida</taxon>
        <taxon>Acoraceae</taxon>
        <taxon>Acorus</taxon>
    </lineage>
</organism>
<evidence type="ECO:0000313" key="2">
    <source>
        <dbReference type="EMBL" id="KAK1302969.1"/>
    </source>
</evidence>
<keyword evidence="3" id="KW-1185">Reference proteome</keyword>
<sequence length="69" mass="7785">MDKVTPIPTSESGSSPPPYTPPGSDDPRWRYESLTNKSDTNSVPCRLCSKLIKGGINRLKKHWHTFEEI</sequence>
<comment type="caution">
    <text evidence="2">The sequence shown here is derived from an EMBL/GenBank/DDBJ whole genome shotgun (WGS) entry which is preliminary data.</text>
</comment>